<evidence type="ECO:0000313" key="1">
    <source>
        <dbReference type="EMBL" id="EJK60555.1"/>
    </source>
</evidence>
<dbReference type="Proteomes" id="UP000266841">
    <property type="component" value="Unassembled WGS sequence"/>
</dbReference>
<sequence>GAEEDTARLDDDSAVCSSDEADVVMIIYSFSVMVRGAGGLGQGAG</sequence>
<protein>
    <submittedName>
        <fullName evidence="1">Uncharacterized protein</fullName>
    </submittedName>
</protein>
<gene>
    <name evidence="1" type="ORF">THAOC_19065</name>
</gene>
<accession>K0S5K2</accession>
<reference evidence="1 2" key="1">
    <citation type="journal article" date="2012" name="Genome Biol.">
        <title>Genome and low-iron response of an oceanic diatom adapted to chronic iron limitation.</title>
        <authorList>
            <person name="Lommer M."/>
            <person name="Specht M."/>
            <person name="Roy A.S."/>
            <person name="Kraemer L."/>
            <person name="Andreson R."/>
            <person name="Gutowska M.A."/>
            <person name="Wolf J."/>
            <person name="Bergner S.V."/>
            <person name="Schilhabel M.B."/>
            <person name="Klostermeier U.C."/>
            <person name="Beiko R.G."/>
            <person name="Rosenstiel P."/>
            <person name="Hippler M."/>
            <person name="Laroche J."/>
        </authorList>
    </citation>
    <scope>NUCLEOTIDE SEQUENCE [LARGE SCALE GENOMIC DNA]</scope>
    <source>
        <strain evidence="1 2">CCMP1005</strain>
    </source>
</reference>
<name>K0S5K2_THAOC</name>
<proteinExistence type="predicted"/>
<dbReference type="EMBL" id="AGNL01020935">
    <property type="protein sequence ID" value="EJK60555.1"/>
    <property type="molecule type" value="Genomic_DNA"/>
</dbReference>
<organism evidence="1 2">
    <name type="scientific">Thalassiosira oceanica</name>
    <name type="common">Marine diatom</name>
    <dbReference type="NCBI Taxonomy" id="159749"/>
    <lineage>
        <taxon>Eukaryota</taxon>
        <taxon>Sar</taxon>
        <taxon>Stramenopiles</taxon>
        <taxon>Ochrophyta</taxon>
        <taxon>Bacillariophyta</taxon>
        <taxon>Coscinodiscophyceae</taxon>
        <taxon>Thalassiosirophycidae</taxon>
        <taxon>Thalassiosirales</taxon>
        <taxon>Thalassiosiraceae</taxon>
        <taxon>Thalassiosira</taxon>
    </lineage>
</organism>
<feature type="non-terminal residue" evidence="1">
    <location>
        <position position="1"/>
    </location>
</feature>
<dbReference type="AlphaFoldDB" id="K0S5K2"/>
<comment type="caution">
    <text evidence="1">The sequence shown here is derived from an EMBL/GenBank/DDBJ whole genome shotgun (WGS) entry which is preliminary data.</text>
</comment>
<keyword evidence="2" id="KW-1185">Reference proteome</keyword>
<evidence type="ECO:0000313" key="2">
    <source>
        <dbReference type="Proteomes" id="UP000266841"/>
    </source>
</evidence>